<dbReference type="Proteomes" id="UP000031575">
    <property type="component" value="Unassembled WGS sequence"/>
</dbReference>
<sequence>MDTESYSGVPFDIIQDRFHHQVGQHGHELLSFVAEKLRNASPGISITLGRLEMPASQVNWLWCVGSADQATEQAILHFFQTDSGKRALVSDGPDAVKFKLASVLLRLPPSEVEDPVLPEDLAAAAAPLGDGQEAMILSKTPPHPVCIPARTSGWLQVSPHRQFSRVSVLQLQEQARKCRKSWILACEYRCIDGLWERRRHFWVSEYFGNAVGSTIKNKNDDRGT</sequence>
<accession>A0A0C2F373</accession>
<dbReference type="EMBL" id="AWTV01000005">
    <property type="protein sequence ID" value="KIH93334.1"/>
    <property type="molecule type" value="Genomic_DNA"/>
</dbReference>
<organism evidence="1 2">
    <name type="scientific">Sporothrix brasiliensis 5110</name>
    <dbReference type="NCBI Taxonomy" id="1398154"/>
    <lineage>
        <taxon>Eukaryota</taxon>
        <taxon>Fungi</taxon>
        <taxon>Dikarya</taxon>
        <taxon>Ascomycota</taxon>
        <taxon>Pezizomycotina</taxon>
        <taxon>Sordariomycetes</taxon>
        <taxon>Sordariomycetidae</taxon>
        <taxon>Ophiostomatales</taxon>
        <taxon>Ophiostomataceae</taxon>
        <taxon>Sporothrix</taxon>
    </lineage>
</organism>
<protein>
    <submittedName>
        <fullName evidence="1">Uncharacterized protein</fullName>
    </submittedName>
</protein>
<dbReference type="RefSeq" id="XP_040621344.1">
    <property type="nucleotide sequence ID" value="XM_040767305.1"/>
</dbReference>
<dbReference type="GeneID" id="63682226"/>
<name>A0A0C2F373_9PEZI</name>
<evidence type="ECO:0000313" key="1">
    <source>
        <dbReference type="EMBL" id="KIH93334.1"/>
    </source>
</evidence>
<dbReference type="OrthoDB" id="5222372at2759"/>
<dbReference type="HOGENOM" id="CLU_1235740_0_0_1"/>
<evidence type="ECO:0000313" key="2">
    <source>
        <dbReference type="Proteomes" id="UP000031575"/>
    </source>
</evidence>
<gene>
    <name evidence="1" type="ORF">SPBR_09179</name>
</gene>
<reference evidence="1 2" key="1">
    <citation type="journal article" date="2014" name="BMC Genomics">
        <title>Comparative genomics of the major fungal agents of human and animal Sporotrichosis: Sporothrix schenckii and Sporothrix brasiliensis.</title>
        <authorList>
            <person name="Teixeira M.M."/>
            <person name="de Almeida L.G."/>
            <person name="Kubitschek-Barreira P."/>
            <person name="Alves F.L."/>
            <person name="Kioshima E.S."/>
            <person name="Abadio A.K."/>
            <person name="Fernandes L."/>
            <person name="Derengowski L.S."/>
            <person name="Ferreira K.S."/>
            <person name="Souza R.C."/>
            <person name="Ruiz J.C."/>
            <person name="de Andrade N.C."/>
            <person name="Paes H.C."/>
            <person name="Nicola A.M."/>
            <person name="Albuquerque P."/>
            <person name="Gerber A.L."/>
            <person name="Martins V.P."/>
            <person name="Peconick L.D."/>
            <person name="Neto A.V."/>
            <person name="Chaucanez C.B."/>
            <person name="Silva P.A."/>
            <person name="Cunha O.L."/>
            <person name="de Oliveira F.F."/>
            <person name="dos Santos T.C."/>
            <person name="Barros A.L."/>
            <person name="Soares M.A."/>
            <person name="de Oliveira L.M."/>
            <person name="Marini M.M."/>
            <person name="Villalobos-Duno H."/>
            <person name="Cunha M.M."/>
            <person name="de Hoog S."/>
            <person name="da Silveira J.F."/>
            <person name="Henrissat B."/>
            <person name="Nino-Vega G.A."/>
            <person name="Cisalpino P.S."/>
            <person name="Mora-Montes H.M."/>
            <person name="Almeida S.R."/>
            <person name="Stajich J.E."/>
            <person name="Lopes-Bezerra L.M."/>
            <person name="Vasconcelos A.T."/>
            <person name="Felipe M.S."/>
        </authorList>
    </citation>
    <scope>NUCLEOTIDE SEQUENCE [LARGE SCALE GENOMIC DNA]</scope>
    <source>
        <strain evidence="1 2">5110</strain>
    </source>
</reference>
<dbReference type="VEuPathDB" id="FungiDB:SPBR_09179"/>
<comment type="caution">
    <text evidence="1">The sequence shown here is derived from an EMBL/GenBank/DDBJ whole genome shotgun (WGS) entry which is preliminary data.</text>
</comment>
<proteinExistence type="predicted"/>
<keyword evidence="2" id="KW-1185">Reference proteome</keyword>
<dbReference type="AlphaFoldDB" id="A0A0C2F373"/>